<dbReference type="Gene3D" id="1.10.1740.10">
    <property type="match status" value="1"/>
</dbReference>
<evidence type="ECO:0000313" key="8">
    <source>
        <dbReference type="EMBL" id="MBD8526167.1"/>
    </source>
</evidence>
<comment type="caution">
    <text evidence="8">The sequence shown here is derived from an EMBL/GenBank/DDBJ whole genome shotgun (WGS) entry which is preliminary data.</text>
</comment>
<evidence type="ECO:0000256" key="2">
    <source>
        <dbReference type="ARBA" id="ARBA00023015"/>
    </source>
</evidence>
<dbReference type="SUPFAM" id="SSF88659">
    <property type="entry name" value="Sigma3 and sigma4 domains of RNA polymerase sigma factors"/>
    <property type="match status" value="1"/>
</dbReference>
<dbReference type="InterPro" id="IPR013249">
    <property type="entry name" value="RNA_pol_sigma70_r4_t2"/>
</dbReference>
<dbReference type="PANTHER" id="PTHR43133:SF8">
    <property type="entry name" value="RNA POLYMERASE SIGMA FACTOR HI_1459-RELATED"/>
    <property type="match status" value="1"/>
</dbReference>
<dbReference type="GO" id="GO:0006352">
    <property type="term" value="P:DNA-templated transcription initiation"/>
    <property type="evidence" value="ECO:0007669"/>
    <property type="project" value="InterPro"/>
</dbReference>
<keyword evidence="2" id="KW-0805">Transcription regulation</keyword>
<dbReference type="InterPro" id="IPR036388">
    <property type="entry name" value="WH-like_DNA-bd_sf"/>
</dbReference>
<dbReference type="Pfam" id="PF04542">
    <property type="entry name" value="Sigma70_r2"/>
    <property type="match status" value="1"/>
</dbReference>
<keyword evidence="4" id="KW-0238">DNA-binding</keyword>
<comment type="similarity">
    <text evidence="1">Belongs to the sigma-70 factor family. ECF subfamily.</text>
</comment>
<dbReference type="RefSeq" id="WP_192029588.1">
    <property type="nucleotide sequence ID" value="NZ_JACYTR010000018.1"/>
</dbReference>
<dbReference type="AlphaFoldDB" id="A0AAW3ZLV9"/>
<dbReference type="Proteomes" id="UP000613768">
    <property type="component" value="Unassembled WGS sequence"/>
</dbReference>
<name>A0AAW3ZLV9_9GAMM</name>
<dbReference type="InterPro" id="IPR039425">
    <property type="entry name" value="RNA_pol_sigma-70-like"/>
</dbReference>
<keyword evidence="9" id="KW-1185">Reference proteome</keyword>
<dbReference type="InterPro" id="IPR013324">
    <property type="entry name" value="RNA_pol_sigma_r3/r4-like"/>
</dbReference>
<sequence length="192" mass="21529">MEIDSQDLVVAARGGSEAAFHQIVQRHSRKVFQLCWRITRDHMLAEDAAQEAFYKAWRGLAEFDGRSGFATWLHRIAVNAALEQLRRNARHQDGRQQSAPAQDASADDPFLEAAESELPTPQDHLVASALQGRVVQELEQMSAMERTAFVLKHVEGASLEDIAQTLSLNIGQSKQAVFRAVRKLRSALVDWR</sequence>
<accession>A0AAW3ZLV9</accession>
<feature type="domain" description="RNA polymerase sigma factor 70 region 4 type 2" evidence="7">
    <location>
        <begin position="133"/>
        <end position="184"/>
    </location>
</feature>
<dbReference type="Pfam" id="PF08281">
    <property type="entry name" value="Sigma70_r4_2"/>
    <property type="match status" value="1"/>
</dbReference>
<dbReference type="InterPro" id="IPR007627">
    <property type="entry name" value="RNA_pol_sigma70_r2"/>
</dbReference>
<dbReference type="NCBIfam" id="TIGR02937">
    <property type="entry name" value="sigma70-ECF"/>
    <property type="match status" value="1"/>
</dbReference>
<dbReference type="InterPro" id="IPR014284">
    <property type="entry name" value="RNA_pol_sigma-70_dom"/>
</dbReference>
<protein>
    <submittedName>
        <fullName evidence="8">Sigma-70 family RNA polymerase sigma factor</fullName>
    </submittedName>
</protein>
<keyword evidence="5" id="KW-0804">Transcription</keyword>
<dbReference type="InterPro" id="IPR013325">
    <property type="entry name" value="RNA_pol_sigma_r2"/>
</dbReference>
<evidence type="ECO:0000313" key="9">
    <source>
        <dbReference type="Proteomes" id="UP000613768"/>
    </source>
</evidence>
<dbReference type="EMBL" id="JACYTR010000018">
    <property type="protein sequence ID" value="MBD8526167.1"/>
    <property type="molecule type" value="Genomic_DNA"/>
</dbReference>
<evidence type="ECO:0000256" key="1">
    <source>
        <dbReference type="ARBA" id="ARBA00010641"/>
    </source>
</evidence>
<evidence type="ECO:0000256" key="5">
    <source>
        <dbReference type="ARBA" id="ARBA00023163"/>
    </source>
</evidence>
<proteinExistence type="inferred from homology"/>
<evidence type="ECO:0000259" key="7">
    <source>
        <dbReference type="Pfam" id="PF08281"/>
    </source>
</evidence>
<dbReference type="GO" id="GO:0003677">
    <property type="term" value="F:DNA binding"/>
    <property type="evidence" value="ECO:0007669"/>
    <property type="project" value="UniProtKB-KW"/>
</dbReference>
<evidence type="ECO:0000256" key="4">
    <source>
        <dbReference type="ARBA" id="ARBA00023125"/>
    </source>
</evidence>
<organism evidence="8 9">
    <name type="scientific">Pseudomarimonas arenosa</name>
    <dbReference type="NCBI Taxonomy" id="2774145"/>
    <lineage>
        <taxon>Bacteria</taxon>
        <taxon>Pseudomonadati</taxon>
        <taxon>Pseudomonadota</taxon>
        <taxon>Gammaproteobacteria</taxon>
        <taxon>Lysobacterales</taxon>
        <taxon>Lysobacteraceae</taxon>
        <taxon>Pseudomarimonas</taxon>
    </lineage>
</organism>
<reference evidence="8 9" key="1">
    <citation type="submission" date="2020-09" db="EMBL/GenBank/DDBJ databases">
        <title>Pseudoxanthomonas sp. CAU 1598 isolated from sand of Yaerae Beach.</title>
        <authorList>
            <person name="Kim W."/>
        </authorList>
    </citation>
    <scope>NUCLEOTIDE SEQUENCE [LARGE SCALE GENOMIC DNA]</scope>
    <source>
        <strain evidence="8 9">CAU 1598</strain>
    </source>
</reference>
<gene>
    <name evidence="8" type="ORF">IFO71_10500</name>
</gene>
<feature type="domain" description="RNA polymerase sigma-70 region 2" evidence="6">
    <location>
        <begin position="23"/>
        <end position="90"/>
    </location>
</feature>
<dbReference type="GO" id="GO:0016987">
    <property type="term" value="F:sigma factor activity"/>
    <property type="evidence" value="ECO:0007669"/>
    <property type="project" value="UniProtKB-KW"/>
</dbReference>
<evidence type="ECO:0000256" key="3">
    <source>
        <dbReference type="ARBA" id="ARBA00023082"/>
    </source>
</evidence>
<evidence type="ECO:0000259" key="6">
    <source>
        <dbReference type="Pfam" id="PF04542"/>
    </source>
</evidence>
<dbReference type="PANTHER" id="PTHR43133">
    <property type="entry name" value="RNA POLYMERASE ECF-TYPE SIGMA FACTO"/>
    <property type="match status" value="1"/>
</dbReference>
<dbReference type="SUPFAM" id="SSF88946">
    <property type="entry name" value="Sigma2 domain of RNA polymerase sigma factors"/>
    <property type="match status" value="1"/>
</dbReference>
<keyword evidence="3" id="KW-0731">Sigma factor</keyword>
<dbReference type="Gene3D" id="1.10.10.10">
    <property type="entry name" value="Winged helix-like DNA-binding domain superfamily/Winged helix DNA-binding domain"/>
    <property type="match status" value="1"/>
</dbReference>